<protein>
    <recommendedName>
        <fullName evidence="10">Reverse transcriptase domain-containing protein</fullName>
    </recommendedName>
</protein>
<dbReference type="Proteomes" id="UP000265515">
    <property type="component" value="Unassembled WGS sequence"/>
</dbReference>
<feature type="domain" description="Reverse transcriptase" evidence="10">
    <location>
        <begin position="1824"/>
        <end position="2007"/>
    </location>
</feature>
<dbReference type="FunFam" id="3.10.10.10:FF:000007">
    <property type="entry name" value="Retrovirus-related Pol polyprotein from transposon 17.6-like Protein"/>
    <property type="match status" value="1"/>
</dbReference>
<keyword evidence="12" id="KW-1185">Reference proteome</keyword>
<dbReference type="Gramene" id="GBG78046">
    <property type="protein sequence ID" value="GBG78046"/>
    <property type="gene ID" value="CBR_g25982"/>
</dbReference>
<evidence type="ECO:0000256" key="3">
    <source>
        <dbReference type="ARBA" id="ARBA00022695"/>
    </source>
</evidence>
<dbReference type="Gene3D" id="3.10.10.10">
    <property type="entry name" value="HIV Type 1 Reverse Transcriptase, subunit A, domain 1"/>
    <property type="match status" value="1"/>
</dbReference>
<feature type="region of interest" description="Disordered" evidence="9">
    <location>
        <begin position="1462"/>
        <end position="1506"/>
    </location>
</feature>
<keyword evidence="7" id="KW-0695">RNA-directed DNA polymerase</keyword>
<evidence type="ECO:0000256" key="5">
    <source>
        <dbReference type="ARBA" id="ARBA00022759"/>
    </source>
</evidence>
<dbReference type="GO" id="GO:0008233">
    <property type="term" value="F:peptidase activity"/>
    <property type="evidence" value="ECO:0007669"/>
    <property type="project" value="UniProtKB-KW"/>
</dbReference>
<keyword evidence="2" id="KW-0808">Transferase</keyword>
<dbReference type="Pfam" id="PF17919">
    <property type="entry name" value="RT_RNaseH_2"/>
    <property type="match status" value="1"/>
</dbReference>
<evidence type="ECO:0000259" key="10">
    <source>
        <dbReference type="PROSITE" id="PS50878"/>
    </source>
</evidence>
<feature type="compositionally biased region" description="Basic and acidic residues" evidence="9">
    <location>
        <begin position="666"/>
        <end position="688"/>
    </location>
</feature>
<sequence length="2154" mass="242637">MTTVLVTTAIVSDPTTIVADPTTIEADPTTVVSDTTTAVLNTMAVVFDTTTAVFDTTSVVFDTTTAVHDTTTIVFNEPDMTTSVFRHDDVRVRHNGDSVRPDNDRVRHGDDRVRHDEDRVRHDDDSVEHDDDRRRLFTVTMEISHMTPALWHARKAHPFPPCTMYVRQCQGSVTYDGACPEDFECDPWMKILSFGDKHLDSWEEYEWVNMTERCPRACNYEFANMSELGKRIPVSFDELRPVRLPQLCKKLKISHLVRVLDYEYVTTSPRTWCRVMNQELLDCARHSQFLDHYPLQSPGLSPRAVSYCCVRLGQAYFIFCRVLCIAVSSRARNLTDAVVYVSRNELSMSGRDMCLVQRQVDGRLDIVVGGQVEDVGAWREVEAKVVSIWDAIGASLVGNSGFVRMTYISVFAETAQQLTFGSPLSVLNGRNGEIVPRRPDSAVLMSGGAAGREEEATGRQGKSTMGVVPRRRRSGDTSVASVGDEVPVVNHKDNCRMLDWVGGIGEPSGGLVLHVVIKDNIVPIGGLVKWSGGNSPLAMLELTMVLNAKDRGERSVSRPNRDVSPFEAYELVIPAEPHYFGDDDEENSEEDWERDEECEEYEEGGGEEEVESEHTISERGGPGGLEGRLGVEYENEGQEEETTGEGGYADVYRVRLTEKKRKIRQERRSVLDSKKTKQEGGAKQEEGKRKLKMLPIEEAVQRTREAEEAMKKKRQPRKKAAKGGVMEKISVFPPDQPQSDEDAVGKTVTRLPGLQILPPVNSYGHLSKGFFLEFDENGNQRPEMQFISVKLDRILDIPDEEFRYNQRFLGQELIDDLYKTMVESGEAAIRERTIGATGVNVCALYEKHVLLLIGLHDTMHTDASSTNVRARRVTPGEFDLQFVRKYYWYPLSGQQNVAATRKCSQEHPDIARELRLDYVTARPVYYPDRSMDNYCTLSTFQNAKDKWNTPPHQIAIIKNIRKLWQKVGRPEAISRSAADVKNKDYKEFVAMAARDREATDDVFDKVQQVYSTWESGQLSGRDGVKPATKQGESGKAPKPDPGFELEKGVRVPVHWIQGTRGPGYLVAVRDPDVKSWKAMSTLGRCERLQVLRDILTGSVILAPRLRKVAHTAGKHSMETYVEMVKQERVMLRMFYYFVFISDPHKKPSEWKEPFFDNLSDLFAKYCNQGLTSERWIDQRRHFKEMSWVRSFPATLGGEDEKGEEGFKKTKSLANKCSEEFIQFVNKLLRRSENGGSHSIRPSSVEQVADISALVRRERKLKTLTDVVEKNFLPSKWKMAGMDPPEKVVHDGMEREPNAMVETLEHFCPADEAVVFLGKGHAGLVWELLKSHRHCIVLEGEGMKFEFLTQFIDKMVKTRDYFAKFIKSPPRYDEGRDLVYKVGQNMVNIWEFLFETKPQHRGERTYVLRRRKVETLLRGYHKAPSEREVPFLDRLEKMYFDQQIGAFTIAGYATCFVDGEEFDADDSEEESVDDTLQSALTDERQRARSPASQRMGVPGTSSGYGGASSMAVSMDQLMTWPPTSSIVTPTQMAGNTMTEPSGGSLDPKLLAMLSPDLLATLAPFAHSPSTVMELLRSRTPQQPPSDEPLEYEIGDIIPADIGLLSGPIVCRDDYTVTDDVTWGSHGRVEHDSGLALERSRLDQAKKLTVESNPTVGSGMIAGATGKASGPRGGSTTVGGASPIKGSHGHVEHDTRPAFERSRLDQAKKLTVESNPTVGSGSIAGTSGKASRPINVVSPFEGSHDGRVEHDRGPLLERSQLHRAEKLVVESNPTQQWGSIVGASAKTSGRKGSVSCEGVSTTDQVWVTTILVCDSVAMEVDITGTLTELQMASSTMPAEIRSRNIMRIIHFFLGELRMCIDYRGLNVVTVKNVEPLPRIDDLLDRVQGAKYFSKIDLKFGYHQIEVHPDDHYKTAFRTRYGHYEFTVMPFGLTNAPTTFQRDMNDLFKSWLDRFVVVYLDDILVFSKTLHEHQGHLRQVLEKLREANFKINAKKCDWAKTQVLYLGHVLDGGGVKPEDYKIAAIRDWPTPRTLTELRSFLGLANYYRKFVRNFSTIVAPLRRLLRKETIWKWDKDCTSAMKKLKQALIEYPVLKVADPSLPFVVTTDASQYDIVAVLQQDDGNGYRPVEFMSARMPLEKVATSTYERELYALRQAL</sequence>
<dbReference type="InterPro" id="IPR043502">
    <property type="entry name" value="DNA/RNA_pol_sf"/>
</dbReference>
<accession>A0A388L6X6</accession>
<feature type="region of interest" description="Disordered" evidence="9">
    <location>
        <begin position="1016"/>
        <end position="1043"/>
    </location>
</feature>
<dbReference type="OrthoDB" id="6382339at2759"/>
<dbReference type="InterPro" id="IPR041577">
    <property type="entry name" value="RT_RNaseH_2"/>
</dbReference>
<evidence type="ECO:0000313" key="12">
    <source>
        <dbReference type="Proteomes" id="UP000265515"/>
    </source>
</evidence>
<feature type="region of interest" description="Disordered" evidence="9">
    <location>
        <begin position="446"/>
        <end position="480"/>
    </location>
</feature>
<evidence type="ECO:0000256" key="9">
    <source>
        <dbReference type="SAM" id="MobiDB-lite"/>
    </source>
</evidence>
<feature type="compositionally biased region" description="Acidic residues" evidence="9">
    <location>
        <begin position="582"/>
        <end position="611"/>
    </location>
</feature>
<dbReference type="FunFam" id="3.30.70.270:FF:000026">
    <property type="entry name" value="Transposon Ty3-G Gag-Pol polyprotein"/>
    <property type="match status" value="1"/>
</dbReference>
<dbReference type="Pfam" id="PF00078">
    <property type="entry name" value="RVT_1"/>
    <property type="match status" value="1"/>
</dbReference>
<keyword evidence="8" id="KW-0511">Multifunctional enzyme</keyword>
<comment type="caution">
    <text evidence="11">The sequence shown here is derived from an EMBL/GenBank/DDBJ whole genome shotgun (WGS) entry which is preliminary data.</text>
</comment>
<dbReference type="GO" id="GO:0006508">
    <property type="term" value="P:proteolysis"/>
    <property type="evidence" value="ECO:0007669"/>
    <property type="project" value="UniProtKB-KW"/>
</dbReference>
<organism evidence="11 12">
    <name type="scientific">Chara braunii</name>
    <name type="common">Braun's stonewort</name>
    <dbReference type="NCBI Taxonomy" id="69332"/>
    <lineage>
        <taxon>Eukaryota</taxon>
        <taxon>Viridiplantae</taxon>
        <taxon>Streptophyta</taxon>
        <taxon>Charophyceae</taxon>
        <taxon>Charales</taxon>
        <taxon>Characeae</taxon>
        <taxon>Chara</taxon>
    </lineage>
</organism>
<dbReference type="CDD" id="cd01647">
    <property type="entry name" value="RT_LTR"/>
    <property type="match status" value="1"/>
</dbReference>
<dbReference type="PANTHER" id="PTHR37984">
    <property type="entry name" value="PROTEIN CBG26694"/>
    <property type="match status" value="1"/>
</dbReference>
<keyword evidence="5" id="KW-0255">Endonuclease</keyword>
<dbReference type="PROSITE" id="PS50878">
    <property type="entry name" value="RT_POL"/>
    <property type="match status" value="1"/>
</dbReference>
<dbReference type="PANTHER" id="PTHR37984:SF5">
    <property type="entry name" value="PROTEIN NYNRIN-LIKE"/>
    <property type="match status" value="1"/>
</dbReference>
<evidence type="ECO:0000256" key="8">
    <source>
        <dbReference type="ARBA" id="ARBA00023268"/>
    </source>
</evidence>
<gene>
    <name evidence="11" type="ORF">CBR_g25982</name>
</gene>
<name>A0A388L6X6_CHABU</name>
<evidence type="ECO:0000256" key="4">
    <source>
        <dbReference type="ARBA" id="ARBA00022722"/>
    </source>
</evidence>
<dbReference type="GO" id="GO:0003964">
    <property type="term" value="F:RNA-directed DNA polymerase activity"/>
    <property type="evidence" value="ECO:0007669"/>
    <property type="project" value="UniProtKB-KW"/>
</dbReference>
<keyword evidence="4" id="KW-0540">Nuclease</keyword>
<dbReference type="InterPro" id="IPR050951">
    <property type="entry name" value="Retrovirus_Pol_polyprotein"/>
</dbReference>
<dbReference type="Gene3D" id="3.30.70.270">
    <property type="match status" value="2"/>
</dbReference>
<feature type="region of interest" description="Disordered" evidence="9">
    <location>
        <begin position="663"/>
        <end position="690"/>
    </location>
</feature>
<evidence type="ECO:0000256" key="6">
    <source>
        <dbReference type="ARBA" id="ARBA00022801"/>
    </source>
</evidence>
<evidence type="ECO:0000256" key="7">
    <source>
        <dbReference type="ARBA" id="ARBA00022918"/>
    </source>
</evidence>
<dbReference type="SUPFAM" id="SSF56672">
    <property type="entry name" value="DNA/RNA polymerases"/>
    <property type="match status" value="1"/>
</dbReference>
<dbReference type="EMBL" id="BFEA01000285">
    <property type="protein sequence ID" value="GBG78046.1"/>
    <property type="molecule type" value="Genomic_DNA"/>
</dbReference>
<reference evidence="11 12" key="1">
    <citation type="journal article" date="2018" name="Cell">
        <title>The Chara Genome: Secondary Complexity and Implications for Plant Terrestrialization.</title>
        <authorList>
            <person name="Nishiyama T."/>
            <person name="Sakayama H."/>
            <person name="Vries J.D."/>
            <person name="Buschmann H."/>
            <person name="Saint-Marcoux D."/>
            <person name="Ullrich K.K."/>
            <person name="Haas F.B."/>
            <person name="Vanderstraeten L."/>
            <person name="Becker D."/>
            <person name="Lang D."/>
            <person name="Vosolsobe S."/>
            <person name="Rombauts S."/>
            <person name="Wilhelmsson P.K.I."/>
            <person name="Janitza P."/>
            <person name="Kern R."/>
            <person name="Heyl A."/>
            <person name="Rumpler F."/>
            <person name="Villalobos L.I.A.C."/>
            <person name="Clay J.M."/>
            <person name="Skokan R."/>
            <person name="Toyoda A."/>
            <person name="Suzuki Y."/>
            <person name="Kagoshima H."/>
            <person name="Schijlen E."/>
            <person name="Tajeshwar N."/>
            <person name="Catarino B."/>
            <person name="Hetherington A.J."/>
            <person name="Saltykova A."/>
            <person name="Bonnot C."/>
            <person name="Breuninger H."/>
            <person name="Symeonidi A."/>
            <person name="Radhakrishnan G.V."/>
            <person name="Van Nieuwerburgh F."/>
            <person name="Deforce D."/>
            <person name="Chang C."/>
            <person name="Karol K.G."/>
            <person name="Hedrich R."/>
            <person name="Ulvskov P."/>
            <person name="Glockner G."/>
            <person name="Delwiche C.F."/>
            <person name="Petrasek J."/>
            <person name="Van de Peer Y."/>
            <person name="Friml J."/>
            <person name="Beilby M."/>
            <person name="Dolan L."/>
            <person name="Kohara Y."/>
            <person name="Sugano S."/>
            <person name="Fujiyama A."/>
            <person name="Delaux P.-M."/>
            <person name="Quint M."/>
            <person name="TheiBen G."/>
            <person name="Hagemann M."/>
            <person name="Harholt J."/>
            <person name="Dunand C."/>
            <person name="Zachgo S."/>
            <person name="Langdale J."/>
            <person name="Maumus F."/>
            <person name="Straeten D.V.D."/>
            <person name="Gould S.B."/>
            <person name="Rensing S.A."/>
        </authorList>
    </citation>
    <scope>NUCLEOTIDE SEQUENCE [LARGE SCALE GENOMIC DNA]</scope>
    <source>
        <strain evidence="11 12">S276</strain>
    </source>
</reference>
<evidence type="ECO:0000256" key="2">
    <source>
        <dbReference type="ARBA" id="ARBA00022679"/>
    </source>
</evidence>
<feature type="region of interest" description="Disordered" evidence="9">
    <location>
        <begin position="93"/>
        <end position="127"/>
    </location>
</feature>
<proteinExistence type="predicted"/>
<evidence type="ECO:0000313" key="11">
    <source>
        <dbReference type="EMBL" id="GBG78046.1"/>
    </source>
</evidence>
<dbReference type="GO" id="GO:0004519">
    <property type="term" value="F:endonuclease activity"/>
    <property type="evidence" value="ECO:0007669"/>
    <property type="project" value="UniProtKB-KW"/>
</dbReference>
<evidence type="ECO:0000256" key="1">
    <source>
        <dbReference type="ARBA" id="ARBA00022670"/>
    </source>
</evidence>
<feature type="compositionally biased region" description="Acidic residues" evidence="9">
    <location>
        <begin position="1462"/>
        <end position="1472"/>
    </location>
</feature>
<dbReference type="InterPro" id="IPR043128">
    <property type="entry name" value="Rev_trsase/Diguanyl_cyclase"/>
</dbReference>
<keyword evidence="1" id="KW-0645">Protease</keyword>
<dbReference type="InterPro" id="IPR000477">
    <property type="entry name" value="RT_dom"/>
</dbReference>
<keyword evidence="6" id="KW-0378">Hydrolase</keyword>
<keyword evidence="3" id="KW-0548">Nucleotidyltransferase</keyword>
<feature type="region of interest" description="Disordered" evidence="9">
    <location>
        <begin position="1651"/>
        <end position="1693"/>
    </location>
</feature>
<feature type="region of interest" description="Disordered" evidence="9">
    <location>
        <begin position="578"/>
        <end position="629"/>
    </location>
</feature>